<evidence type="ECO:0000256" key="2">
    <source>
        <dbReference type="ARBA" id="ARBA00023125"/>
    </source>
</evidence>
<dbReference type="InterPro" id="IPR028082">
    <property type="entry name" value="Peripla_BP_I"/>
</dbReference>
<accession>A0ABN6X962</accession>
<evidence type="ECO:0000256" key="3">
    <source>
        <dbReference type="ARBA" id="ARBA00023163"/>
    </source>
</evidence>
<keyword evidence="2" id="KW-0238">DNA-binding</keyword>
<gene>
    <name evidence="5" type="ORF">GCM10025865_06200</name>
</gene>
<reference evidence="6" key="1">
    <citation type="journal article" date="2019" name="Int. J. Syst. Evol. Microbiol.">
        <title>The Global Catalogue of Microorganisms (GCM) 10K type strain sequencing project: providing services to taxonomists for standard genome sequencing and annotation.</title>
        <authorList>
            <consortium name="The Broad Institute Genomics Platform"/>
            <consortium name="The Broad Institute Genome Sequencing Center for Infectious Disease"/>
            <person name="Wu L."/>
            <person name="Ma J."/>
        </authorList>
    </citation>
    <scope>NUCLEOTIDE SEQUENCE [LARGE SCALE GENOMIC DNA]</scope>
    <source>
        <strain evidence="6">NBRC 108565</strain>
    </source>
</reference>
<dbReference type="Gene3D" id="3.40.50.2300">
    <property type="match status" value="1"/>
</dbReference>
<keyword evidence="1" id="KW-0805">Transcription regulation</keyword>
<sequence>MRVPEQVSVVGFDDIEGCEYFIPALTTVRQPFDELGRASLATLLDVVGGGSERHPAIPPTLVVRASTGPPPG</sequence>
<evidence type="ECO:0000259" key="4">
    <source>
        <dbReference type="Pfam" id="PF13377"/>
    </source>
</evidence>
<protein>
    <recommendedName>
        <fullName evidence="4">Transcriptional regulator LacI/GalR-like sensor domain-containing protein</fullName>
    </recommendedName>
</protein>
<name>A0ABN6X962_9CELL</name>
<evidence type="ECO:0000313" key="5">
    <source>
        <dbReference type="EMBL" id="BDZ41321.1"/>
    </source>
</evidence>
<dbReference type="EMBL" id="AP027729">
    <property type="protein sequence ID" value="BDZ41321.1"/>
    <property type="molecule type" value="Genomic_DNA"/>
</dbReference>
<keyword evidence="6" id="KW-1185">Reference proteome</keyword>
<dbReference type="PANTHER" id="PTHR30146">
    <property type="entry name" value="LACI-RELATED TRANSCRIPTIONAL REPRESSOR"/>
    <property type="match status" value="1"/>
</dbReference>
<keyword evidence="3" id="KW-0804">Transcription</keyword>
<proteinExistence type="predicted"/>
<evidence type="ECO:0000313" key="6">
    <source>
        <dbReference type="Proteomes" id="UP001321475"/>
    </source>
</evidence>
<dbReference type="InterPro" id="IPR046335">
    <property type="entry name" value="LacI/GalR-like_sensor"/>
</dbReference>
<dbReference type="SUPFAM" id="SSF53822">
    <property type="entry name" value="Periplasmic binding protein-like I"/>
    <property type="match status" value="1"/>
</dbReference>
<dbReference type="PANTHER" id="PTHR30146:SF109">
    <property type="entry name" value="HTH-TYPE TRANSCRIPTIONAL REGULATOR GALS"/>
    <property type="match status" value="1"/>
</dbReference>
<organism evidence="5 6">
    <name type="scientific">Paraoerskovia sediminicola</name>
    <dbReference type="NCBI Taxonomy" id="1138587"/>
    <lineage>
        <taxon>Bacteria</taxon>
        <taxon>Bacillati</taxon>
        <taxon>Actinomycetota</taxon>
        <taxon>Actinomycetes</taxon>
        <taxon>Micrococcales</taxon>
        <taxon>Cellulomonadaceae</taxon>
        <taxon>Paraoerskovia</taxon>
    </lineage>
</organism>
<evidence type="ECO:0000256" key="1">
    <source>
        <dbReference type="ARBA" id="ARBA00023015"/>
    </source>
</evidence>
<feature type="domain" description="Transcriptional regulator LacI/GalR-like sensor" evidence="4">
    <location>
        <begin position="1"/>
        <end position="67"/>
    </location>
</feature>
<dbReference type="Proteomes" id="UP001321475">
    <property type="component" value="Chromosome"/>
</dbReference>
<dbReference type="Pfam" id="PF13377">
    <property type="entry name" value="Peripla_BP_3"/>
    <property type="match status" value="1"/>
</dbReference>